<dbReference type="Proteomes" id="UP000886355">
    <property type="component" value="Unassembled WGS sequence"/>
</dbReference>
<evidence type="ECO:0000259" key="1">
    <source>
        <dbReference type="PROSITE" id="PS51078"/>
    </source>
</evidence>
<dbReference type="SUPFAM" id="SSF55781">
    <property type="entry name" value="GAF domain-like"/>
    <property type="match status" value="1"/>
</dbReference>
<dbReference type="PANTHER" id="PTHR30136:SF35">
    <property type="entry name" value="HTH-TYPE TRANSCRIPTIONAL REGULATOR RV1719"/>
    <property type="match status" value="1"/>
</dbReference>
<dbReference type="InterPro" id="IPR050707">
    <property type="entry name" value="HTH_MetabolicPath_Reg"/>
</dbReference>
<dbReference type="PANTHER" id="PTHR30136">
    <property type="entry name" value="HELIX-TURN-HELIX TRANSCRIPTIONAL REGULATOR, ICLR FAMILY"/>
    <property type="match status" value="1"/>
</dbReference>
<dbReference type="InterPro" id="IPR029016">
    <property type="entry name" value="GAF-like_dom_sf"/>
</dbReference>
<dbReference type="GO" id="GO:0003700">
    <property type="term" value="F:DNA-binding transcription factor activity"/>
    <property type="evidence" value="ECO:0007669"/>
    <property type="project" value="TreeGrafter"/>
</dbReference>
<proteinExistence type="predicted"/>
<dbReference type="EMBL" id="DQZW01000117">
    <property type="protein sequence ID" value="HDL89754.1"/>
    <property type="molecule type" value="Genomic_DNA"/>
</dbReference>
<dbReference type="AlphaFoldDB" id="A0A7C0WRQ2"/>
<name>A0A7C0WRQ2_9BACT</name>
<gene>
    <name evidence="2" type="ORF">ENG14_02490</name>
</gene>
<dbReference type="GO" id="GO:0045892">
    <property type="term" value="P:negative regulation of DNA-templated transcription"/>
    <property type="evidence" value="ECO:0007669"/>
    <property type="project" value="TreeGrafter"/>
</dbReference>
<accession>A0A7C0WRQ2</accession>
<protein>
    <recommendedName>
        <fullName evidence="1">IclR-ED domain-containing protein</fullName>
    </recommendedName>
</protein>
<dbReference type="GO" id="GO:0003677">
    <property type="term" value="F:DNA binding"/>
    <property type="evidence" value="ECO:0007669"/>
    <property type="project" value="TreeGrafter"/>
</dbReference>
<organism evidence="2">
    <name type="scientific">Thermodesulforhabdus norvegica</name>
    <dbReference type="NCBI Taxonomy" id="39841"/>
    <lineage>
        <taxon>Bacteria</taxon>
        <taxon>Pseudomonadati</taxon>
        <taxon>Thermodesulfobacteriota</taxon>
        <taxon>Syntrophobacteria</taxon>
        <taxon>Syntrophobacterales</taxon>
        <taxon>Thermodesulforhabdaceae</taxon>
        <taxon>Thermodesulforhabdus</taxon>
    </lineage>
</organism>
<feature type="domain" description="IclR-ED" evidence="1">
    <location>
        <begin position="1"/>
        <end position="126"/>
    </location>
</feature>
<dbReference type="InterPro" id="IPR014757">
    <property type="entry name" value="Tscrpt_reg_IclR_C"/>
</dbReference>
<reference evidence="2" key="1">
    <citation type="journal article" date="2020" name="mSystems">
        <title>Genome- and Community-Level Interaction Insights into Carbon Utilization and Element Cycling Functions of Hydrothermarchaeota in Hydrothermal Sediment.</title>
        <authorList>
            <person name="Zhou Z."/>
            <person name="Liu Y."/>
            <person name="Xu W."/>
            <person name="Pan J."/>
            <person name="Luo Z.H."/>
            <person name="Li M."/>
        </authorList>
    </citation>
    <scope>NUCLEOTIDE SEQUENCE [LARGE SCALE GENOMIC DNA]</scope>
    <source>
        <strain evidence="2">HyVt-19</strain>
    </source>
</reference>
<dbReference type="Gene3D" id="3.30.450.40">
    <property type="match status" value="1"/>
</dbReference>
<dbReference type="Pfam" id="PF01614">
    <property type="entry name" value="IclR_C"/>
    <property type="match status" value="1"/>
</dbReference>
<sequence>MPIGNRSPLYAGASSKCLLAFSDAEFISEYLDRTSLVPLTENTNTDRDKLMQEIDIIRKQGFALSHGERTPGLGSLSVPIFGHGGSLLGALSLAIPELRFLDDEHRRFCLSSLTKTGEAISRAMGYGGEYPPSVIRYDCGFSLNKDGEV</sequence>
<comment type="caution">
    <text evidence="2">The sequence shown here is derived from an EMBL/GenBank/DDBJ whole genome shotgun (WGS) entry which is preliminary data.</text>
</comment>
<dbReference type="PROSITE" id="PS51078">
    <property type="entry name" value="ICLR_ED"/>
    <property type="match status" value="1"/>
</dbReference>
<evidence type="ECO:0000313" key="2">
    <source>
        <dbReference type="EMBL" id="HDL89754.1"/>
    </source>
</evidence>